<sequence>MLTDIQAKAKQHKDKDGKIKVAPYKVTDEKALYLLVQANGSRLWRLDYRFDGLRKTFAIGSYPDVSLAQAREQRDSARKLLSNDPPIDPNENRKAIKATKKLGAENSFEVVAREWWLSHMKGKADSHKEKVIRRFELYLFPWIGRKPIAEITAPQVLEAIKRIEKLNILETAHRTLQTAGQVFRYAVQTGRAIRDVTADLKGALPATTVKHMASFTEPKDVAELLRAIEGFAGTFTVQCALRLSPLVFARPSELRMAKWSDIDLDTGIWQYLVSKTKTDHLVPLSTQAVAILRELHPLSGHGKYVFMGGHSPLKPMSESAVNAALKRMGYDTQKDITAHGFRAMARTILHERLNIDPHIIEHQLAHRVPDNLGGAYNRTRFIDQRKVMMQQWADYLDELKAGAKVLPFKQA</sequence>
<organism evidence="8 9">
    <name type="scientific">Methylotenera versatilis (strain 301)</name>
    <dbReference type="NCBI Taxonomy" id="666681"/>
    <lineage>
        <taxon>Bacteria</taxon>
        <taxon>Pseudomonadati</taxon>
        <taxon>Pseudomonadota</taxon>
        <taxon>Betaproteobacteria</taxon>
        <taxon>Nitrosomonadales</taxon>
        <taxon>Methylophilaceae</taxon>
        <taxon>Methylotenera</taxon>
    </lineage>
</organism>
<evidence type="ECO:0000313" key="9">
    <source>
        <dbReference type="Proteomes" id="UP000000383"/>
    </source>
</evidence>
<dbReference type="Gene3D" id="3.30.160.390">
    <property type="entry name" value="Integrase, DNA-binding domain"/>
    <property type="match status" value="1"/>
</dbReference>
<dbReference type="InterPro" id="IPR011010">
    <property type="entry name" value="DNA_brk_join_enz"/>
</dbReference>
<protein>
    <submittedName>
        <fullName evidence="8">Integrase family protein</fullName>
    </submittedName>
</protein>
<evidence type="ECO:0000256" key="2">
    <source>
        <dbReference type="ARBA" id="ARBA00022908"/>
    </source>
</evidence>
<evidence type="ECO:0000256" key="3">
    <source>
        <dbReference type="ARBA" id="ARBA00023125"/>
    </source>
</evidence>
<dbReference type="GO" id="GO:0003677">
    <property type="term" value="F:DNA binding"/>
    <property type="evidence" value="ECO:0007669"/>
    <property type="project" value="UniProtKB-UniRule"/>
</dbReference>
<name>D7DKN7_METV0</name>
<keyword evidence="9" id="KW-1185">Reference proteome</keyword>
<feature type="domain" description="Core-binding (CB)" evidence="7">
    <location>
        <begin position="106"/>
        <end position="187"/>
    </location>
</feature>
<dbReference type="PANTHER" id="PTHR30629:SF2">
    <property type="entry name" value="PROPHAGE INTEGRASE INTS-RELATED"/>
    <property type="match status" value="1"/>
</dbReference>
<dbReference type="SUPFAM" id="SSF56349">
    <property type="entry name" value="DNA breaking-rejoining enzymes"/>
    <property type="match status" value="1"/>
</dbReference>
<dbReference type="InterPro" id="IPR050808">
    <property type="entry name" value="Phage_Integrase"/>
</dbReference>
<evidence type="ECO:0000256" key="5">
    <source>
        <dbReference type="PROSITE-ProRule" id="PRU01248"/>
    </source>
</evidence>
<dbReference type="GO" id="GO:0006310">
    <property type="term" value="P:DNA recombination"/>
    <property type="evidence" value="ECO:0007669"/>
    <property type="project" value="UniProtKB-KW"/>
</dbReference>
<dbReference type="eggNOG" id="COG0582">
    <property type="taxonomic scope" value="Bacteria"/>
</dbReference>
<dbReference type="InterPro" id="IPR013762">
    <property type="entry name" value="Integrase-like_cat_sf"/>
</dbReference>
<evidence type="ECO:0000259" key="6">
    <source>
        <dbReference type="PROSITE" id="PS51898"/>
    </source>
</evidence>
<evidence type="ECO:0000256" key="1">
    <source>
        <dbReference type="ARBA" id="ARBA00008857"/>
    </source>
</evidence>
<dbReference type="PROSITE" id="PS51898">
    <property type="entry name" value="TYR_RECOMBINASE"/>
    <property type="match status" value="1"/>
</dbReference>
<dbReference type="InterPro" id="IPR025166">
    <property type="entry name" value="Integrase_DNA_bind_dom"/>
</dbReference>
<dbReference type="InterPro" id="IPR053876">
    <property type="entry name" value="Phage_int_M"/>
</dbReference>
<dbReference type="Pfam" id="PF22022">
    <property type="entry name" value="Phage_int_M"/>
    <property type="match status" value="1"/>
</dbReference>
<keyword evidence="4" id="KW-0233">DNA recombination</keyword>
<evidence type="ECO:0000313" key="8">
    <source>
        <dbReference type="EMBL" id="ADI30483.1"/>
    </source>
</evidence>
<dbReference type="RefSeq" id="WP_013148792.1">
    <property type="nucleotide sequence ID" value="NC_014207.1"/>
</dbReference>
<feature type="domain" description="Tyr recombinase" evidence="6">
    <location>
        <begin position="210"/>
        <end position="389"/>
    </location>
</feature>
<keyword evidence="3 5" id="KW-0238">DNA-binding</keyword>
<dbReference type="OrthoDB" id="9775880at2"/>
<dbReference type="CDD" id="cd00801">
    <property type="entry name" value="INT_P4_C"/>
    <property type="match status" value="1"/>
</dbReference>
<comment type="similarity">
    <text evidence="1">Belongs to the 'phage' integrase family.</text>
</comment>
<reference evidence="9" key="1">
    <citation type="submission" date="2010-05" db="EMBL/GenBank/DDBJ databases">
        <title>Complete sequence of Methylotenera sp. 301.</title>
        <authorList>
            <person name="Lucas S."/>
            <person name="Copeland A."/>
            <person name="Lapidus A."/>
            <person name="Cheng J.-F."/>
            <person name="Bruce D."/>
            <person name="Goodwin L."/>
            <person name="Pitluck S."/>
            <person name="Clum A."/>
            <person name="Land M."/>
            <person name="Hauser L."/>
            <person name="Kyrpides N."/>
            <person name="Ivanova N."/>
            <person name="Chistoservova L."/>
            <person name="Kalyuzhnaya M."/>
            <person name="Woyke T."/>
        </authorList>
    </citation>
    <scope>NUCLEOTIDE SEQUENCE [LARGE SCALE GENOMIC DNA]</scope>
    <source>
        <strain evidence="9">301</strain>
    </source>
</reference>
<evidence type="ECO:0000256" key="4">
    <source>
        <dbReference type="ARBA" id="ARBA00023172"/>
    </source>
</evidence>
<keyword evidence="2" id="KW-0229">DNA integration</keyword>
<accession>D7DKN7</accession>
<dbReference type="InterPro" id="IPR044068">
    <property type="entry name" value="CB"/>
</dbReference>
<dbReference type="Gene3D" id="1.10.443.10">
    <property type="entry name" value="Intergrase catalytic core"/>
    <property type="match status" value="1"/>
</dbReference>
<dbReference type="HOGENOM" id="CLU_027562_0_0_4"/>
<evidence type="ECO:0000259" key="7">
    <source>
        <dbReference type="PROSITE" id="PS51900"/>
    </source>
</evidence>
<dbReference type="Pfam" id="PF00589">
    <property type="entry name" value="Phage_integrase"/>
    <property type="match status" value="1"/>
</dbReference>
<reference evidence="8 9" key="2">
    <citation type="journal article" date="2011" name="J. Bacteriol.">
        <title>Genomes of three methylotrophs from a single niche uncover genetic and metabolic divergence of Methylophilaceae.</title>
        <authorList>
            <person name="Lapidus A."/>
            <person name="Clum A."/>
            <person name="Labutti K."/>
            <person name="Kaluzhnaya M.G."/>
            <person name="Lim S."/>
            <person name="Beck D.A."/>
            <person name="Glavina Del Rio T."/>
            <person name="Nolan M."/>
            <person name="Mavromatis K."/>
            <person name="Huntemann M."/>
            <person name="Lucas S."/>
            <person name="Lidstrom M.E."/>
            <person name="Ivanova N."/>
            <person name="Chistoserdova L."/>
        </authorList>
    </citation>
    <scope>NUCLEOTIDE SEQUENCE [LARGE SCALE GENOMIC DNA]</scope>
    <source>
        <strain evidence="8 9">301</strain>
    </source>
</reference>
<dbReference type="EMBL" id="CP002056">
    <property type="protein sequence ID" value="ADI30483.1"/>
    <property type="molecule type" value="Genomic_DNA"/>
</dbReference>
<dbReference type="InterPro" id="IPR038488">
    <property type="entry name" value="Integrase_DNA-bd_sf"/>
</dbReference>
<dbReference type="KEGG" id="meh:M301_2114"/>
<dbReference type="GO" id="GO:0015074">
    <property type="term" value="P:DNA integration"/>
    <property type="evidence" value="ECO:0007669"/>
    <property type="project" value="UniProtKB-KW"/>
</dbReference>
<dbReference type="InterPro" id="IPR002104">
    <property type="entry name" value="Integrase_catalytic"/>
</dbReference>
<dbReference type="AlphaFoldDB" id="D7DKN7"/>
<dbReference type="PANTHER" id="PTHR30629">
    <property type="entry name" value="PROPHAGE INTEGRASE"/>
    <property type="match status" value="1"/>
</dbReference>
<gene>
    <name evidence="8" type="ordered locus">M301_2114</name>
</gene>
<proteinExistence type="inferred from homology"/>
<dbReference type="InterPro" id="IPR010998">
    <property type="entry name" value="Integrase_recombinase_N"/>
</dbReference>
<dbReference type="Gene3D" id="1.10.150.130">
    <property type="match status" value="1"/>
</dbReference>
<dbReference type="Proteomes" id="UP000000383">
    <property type="component" value="Chromosome"/>
</dbReference>
<dbReference type="Pfam" id="PF13356">
    <property type="entry name" value="Arm-DNA-bind_3"/>
    <property type="match status" value="1"/>
</dbReference>
<dbReference type="PROSITE" id="PS51900">
    <property type="entry name" value="CB"/>
    <property type="match status" value="1"/>
</dbReference>